<keyword evidence="1" id="KW-0732">Signal</keyword>
<feature type="signal peptide" evidence="1">
    <location>
        <begin position="1"/>
        <end position="16"/>
    </location>
</feature>
<proteinExistence type="predicted"/>
<reference evidence="2" key="1">
    <citation type="submission" date="2021-01" db="EMBL/GenBank/DDBJ databases">
        <authorList>
            <person name="Corre E."/>
            <person name="Pelletier E."/>
            <person name="Niang G."/>
            <person name="Scheremetjew M."/>
            <person name="Finn R."/>
            <person name="Kale V."/>
            <person name="Holt S."/>
            <person name="Cochrane G."/>
            <person name="Meng A."/>
            <person name="Brown T."/>
            <person name="Cohen L."/>
        </authorList>
    </citation>
    <scope>NUCLEOTIDE SEQUENCE</scope>
    <source>
        <strain evidence="2">UIO037</strain>
    </source>
</reference>
<evidence type="ECO:0000256" key="1">
    <source>
        <dbReference type="SAM" id="SignalP"/>
    </source>
</evidence>
<evidence type="ECO:0000313" key="2">
    <source>
        <dbReference type="EMBL" id="CAE2224883.1"/>
    </source>
</evidence>
<protein>
    <recommendedName>
        <fullName evidence="3">EF-hand domain-containing protein</fullName>
    </recommendedName>
</protein>
<dbReference type="EMBL" id="HBKO01021584">
    <property type="protein sequence ID" value="CAE2224883.1"/>
    <property type="molecule type" value="Transcribed_RNA"/>
</dbReference>
<sequence>MLAALFTPLTFAPSAAILRPCASRALRTTTPTLASYYETIDGVKYDREALDAAREAVAGKGDGRVSVADAKLILGTVLDGGGVTANEFRTAFYILGNFKFTPEATELFVSELSKAEAK</sequence>
<name>A0A6T7ZTW0_9EUKA</name>
<gene>
    <name evidence="2" type="ORF">CPOL0286_LOCUS9752</name>
</gene>
<evidence type="ECO:0008006" key="3">
    <source>
        <dbReference type="Google" id="ProtNLM"/>
    </source>
</evidence>
<organism evidence="2">
    <name type="scientific">Prymnesium polylepis</name>
    <dbReference type="NCBI Taxonomy" id="72548"/>
    <lineage>
        <taxon>Eukaryota</taxon>
        <taxon>Haptista</taxon>
        <taxon>Haptophyta</taxon>
        <taxon>Prymnesiophyceae</taxon>
        <taxon>Prymnesiales</taxon>
        <taxon>Prymnesiaceae</taxon>
        <taxon>Prymnesium</taxon>
    </lineage>
</organism>
<feature type="chain" id="PRO_5030159730" description="EF-hand domain-containing protein" evidence="1">
    <location>
        <begin position="17"/>
        <end position="118"/>
    </location>
</feature>
<accession>A0A6T7ZTW0</accession>
<dbReference type="AlphaFoldDB" id="A0A6T7ZTW0"/>